<gene>
    <name evidence="1" type="ORF">AFUS01_LOCUS31129</name>
</gene>
<proteinExistence type="predicted"/>
<evidence type="ECO:0000313" key="2">
    <source>
        <dbReference type="Proteomes" id="UP000708208"/>
    </source>
</evidence>
<evidence type="ECO:0000313" key="1">
    <source>
        <dbReference type="EMBL" id="CAG7820757.1"/>
    </source>
</evidence>
<reference evidence="1" key="1">
    <citation type="submission" date="2021-06" db="EMBL/GenBank/DDBJ databases">
        <authorList>
            <person name="Hodson N. C."/>
            <person name="Mongue J. A."/>
            <person name="Jaron S. K."/>
        </authorList>
    </citation>
    <scope>NUCLEOTIDE SEQUENCE</scope>
</reference>
<feature type="non-terminal residue" evidence="1">
    <location>
        <position position="1"/>
    </location>
</feature>
<keyword evidence="2" id="KW-1185">Reference proteome</keyword>
<sequence>NLLSLKQISTSWILLYTRQTFPHI</sequence>
<dbReference type="Proteomes" id="UP000708208">
    <property type="component" value="Unassembled WGS sequence"/>
</dbReference>
<dbReference type="AlphaFoldDB" id="A0A8J2KVT8"/>
<dbReference type="EMBL" id="CAJVCH010489173">
    <property type="protein sequence ID" value="CAG7820757.1"/>
    <property type="molecule type" value="Genomic_DNA"/>
</dbReference>
<organism evidence="1 2">
    <name type="scientific">Allacma fusca</name>
    <dbReference type="NCBI Taxonomy" id="39272"/>
    <lineage>
        <taxon>Eukaryota</taxon>
        <taxon>Metazoa</taxon>
        <taxon>Ecdysozoa</taxon>
        <taxon>Arthropoda</taxon>
        <taxon>Hexapoda</taxon>
        <taxon>Collembola</taxon>
        <taxon>Symphypleona</taxon>
        <taxon>Sminthuridae</taxon>
        <taxon>Allacma</taxon>
    </lineage>
</organism>
<protein>
    <submittedName>
        <fullName evidence="1">Uncharacterized protein</fullName>
    </submittedName>
</protein>
<comment type="caution">
    <text evidence="1">The sequence shown here is derived from an EMBL/GenBank/DDBJ whole genome shotgun (WGS) entry which is preliminary data.</text>
</comment>
<accession>A0A8J2KVT8</accession>
<name>A0A8J2KVT8_9HEXA</name>